<dbReference type="EMBL" id="CAOQHR010000001">
    <property type="protein sequence ID" value="CAI6243986.1"/>
    <property type="molecule type" value="Genomic_DNA"/>
</dbReference>
<feature type="compositionally biased region" description="Basic residues" evidence="1">
    <location>
        <begin position="17"/>
        <end position="29"/>
    </location>
</feature>
<comment type="caution">
    <text evidence="2">The sequence shown here is derived from an EMBL/GenBank/DDBJ whole genome shotgun (WGS) entry which is preliminary data.</text>
</comment>
<gene>
    <name evidence="2" type="ORF">PDIGIT_LOCUS696</name>
</gene>
<proteinExistence type="predicted"/>
<feature type="region of interest" description="Disordered" evidence="1">
    <location>
        <begin position="1"/>
        <end position="76"/>
    </location>
</feature>
<reference evidence="2" key="1">
    <citation type="submission" date="2023-01" db="EMBL/GenBank/DDBJ databases">
        <authorList>
            <person name="Van Ghelder C."/>
            <person name="Rancurel C."/>
        </authorList>
    </citation>
    <scope>NUCLEOTIDE SEQUENCE</scope>
    <source>
        <strain evidence="2">CNCM I-4278</strain>
    </source>
</reference>
<sequence length="146" mass="16709">MQKGSRYQGGRSDKRERKSKRPHRGRRHPILAGVAPQDAYASYWGVSHPPRKETCTNGGSGEGHSSINQPKTDHPGRQTLRFEALLRKNVPRHLLVAPVLFRLARSPVQRRCINLMRYTEIHGQIGRRLHHPGPVDRLFFFFLSCA</sequence>
<name>A0A9W4U4S4_9PLEO</name>
<protein>
    <submittedName>
        <fullName evidence="2">Uncharacterized protein</fullName>
    </submittedName>
</protein>
<dbReference type="AlphaFoldDB" id="A0A9W4U4S4"/>
<organism evidence="2 3">
    <name type="scientific">Periconia digitata</name>
    <dbReference type="NCBI Taxonomy" id="1303443"/>
    <lineage>
        <taxon>Eukaryota</taxon>
        <taxon>Fungi</taxon>
        <taxon>Dikarya</taxon>
        <taxon>Ascomycota</taxon>
        <taxon>Pezizomycotina</taxon>
        <taxon>Dothideomycetes</taxon>
        <taxon>Pleosporomycetidae</taxon>
        <taxon>Pleosporales</taxon>
        <taxon>Massarineae</taxon>
        <taxon>Periconiaceae</taxon>
        <taxon>Periconia</taxon>
    </lineage>
</organism>
<evidence type="ECO:0000256" key="1">
    <source>
        <dbReference type="SAM" id="MobiDB-lite"/>
    </source>
</evidence>
<keyword evidence="3" id="KW-1185">Reference proteome</keyword>
<evidence type="ECO:0000313" key="2">
    <source>
        <dbReference type="EMBL" id="CAI6243986.1"/>
    </source>
</evidence>
<evidence type="ECO:0000313" key="3">
    <source>
        <dbReference type="Proteomes" id="UP001152607"/>
    </source>
</evidence>
<dbReference type="Proteomes" id="UP001152607">
    <property type="component" value="Unassembled WGS sequence"/>
</dbReference>
<accession>A0A9W4U4S4</accession>